<evidence type="ECO:0000259" key="4">
    <source>
        <dbReference type="SMART" id="SM00967"/>
    </source>
</evidence>
<dbReference type="AlphaFoldDB" id="A0A0G3WGQ1"/>
<dbReference type="Gene3D" id="3.30.1330.30">
    <property type="match status" value="1"/>
</dbReference>
<dbReference type="Pfam" id="PF08032">
    <property type="entry name" value="SpoU_sub_bind"/>
    <property type="match status" value="1"/>
</dbReference>
<keyword evidence="2 5" id="KW-0489">Methyltransferase</keyword>
<name>A0A0G3WGQ1_9CLOT</name>
<dbReference type="PANTHER" id="PTHR46429">
    <property type="entry name" value="23S RRNA (GUANOSINE-2'-O-)-METHYLTRANSFERASE RLMB"/>
    <property type="match status" value="1"/>
</dbReference>
<evidence type="ECO:0000256" key="2">
    <source>
        <dbReference type="ARBA" id="ARBA00022603"/>
    </source>
</evidence>
<dbReference type="NCBIfam" id="TIGR00186">
    <property type="entry name" value="rRNA_methyl_3"/>
    <property type="match status" value="1"/>
</dbReference>
<evidence type="ECO:0000256" key="1">
    <source>
        <dbReference type="ARBA" id="ARBA00007228"/>
    </source>
</evidence>
<dbReference type="KEGG" id="cace:CACET_c36410"/>
<comment type="similarity">
    <text evidence="1">Belongs to the class IV-like SAM-binding methyltransferase superfamily. RNA methyltransferase TrmH family.</text>
</comment>
<dbReference type="SMART" id="SM00967">
    <property type="entry name" value="SpoU_sub_bind"/>
    <property type="match status" value="1"/>
</dbReference>
<dbReference type="GO" id="GO:0003723">
    <property type="term" value="F:RNA binding"/>
    <property type="evidence" value="ECO:0007669"/>
    <property type="project" value="InterPro"/>
</dbReference>
<proteinExistence type="inferred from homology"/>
<keyword evidence="6" id="KW-1185">Reference proteome</keyword>
<feature type="domain" description="RNA 2-O ribose methyltransferase substrate binding" evidence="4">
    <location>
        <begin position="9"/>
        <end position="84"/>
    </location>
</feature>
<gene>
    <name evidence="5" type="primary">spoU2</name>
    <name evidence="5" type="ORF">CACET_c36410</name>
</gene>
<dbReference type="PANTHER" id="PTHR46429:SF1">
    <property type="entry name" value="23S RRNA (GUANOSINE-2'-O-)-METHYLTRANSFERASE RLMB"/>
    <property type="match status" value="1"/>
</dbReference>
<dbReference type="InterPro" id="IPR029026">
    <property type="entry name" value="tRNA_m1G_MTases_N"/>
</dbReference>
<dbReference type="CDD" id="cd18103">
    <property type="entry name" value="SpoU-like_RlmB"/>
    <property type="match status" value="1"/>
</dbReference>
<dbReference type="GO" id="GO:0032259">
    <property type="term" value="P:methylation"/>
    <property type="evidence" value="ECO:0007669"/>
    <property type="project" value="UniProtKB-KW"/>
</dbReference>
<dbReference type="Proteomes" id="UP000035704">
    <property type="component" value="Chromosome"/>
</dbReference>
<dbReference type="Pfam" id="PF00588">
    <property type="entry name" value="SpoU_methylase"/>
    <property type="match status" value="1"/>
</dbReference>
<dbReference type="InterPro" id="IPR029028">
    <property type="entry name" value="Alpha/beta_knot_MTases"/>
</dbReference>
<dbReference type="EMBL" id="CP009687">
    <property type="protein sequence ID" value="AKL97072.1"/>
    <property type="molecule type" value="Genomic_DNA"/>
</dbReference>
<dbReference type="SUPFAM" id="SSF55315">
    <property type="entry name" value="L30e-like"/>
    <property type="match status" value="1"/>
</dbReference>
<dbReference type="InterPro" id="IPR001537">
    <property type="entry name" value="SpoU_MeTrfase"/>
</dbReference>
<dbReference type="PATRIC" id="fig|84022.6.peg.3721"/>
<reference evidence="5 6" key="1">
    <citation type="submission" date="2014-10" db="EMBL/GenBank/DDBJ databases">
        <title>Genome sequence of Clostridium aceticum DSM 1496.</title>
        <authorList>
            <person name="Poehlein A."/>
            <person name="Schiel-Bengelsdorf B."/>
            <person name="Gottschalk G."/>
            <person name="Duerre P."/>
            <person name="Daniel R."/>
        </authorList>
    </citation>
    <scope>NUCLEOTIDE SEQUENCE [LARGE SCALE GENOMIC DNA]</scope>
    <source>
        <strain evidence="5 6">DSM 1496</strain>
    </source>
</reference>
<dbReference type="InterPro" id="IPR013123">
    <property type="entry name" value="SpoU_subst-bd"/>
</dbReference>
<dbReference type="InterPro" id="IPR029064">
    <property type="entry name" value="Ribosomal_eL30-like_sf"/>
</dbReference>
<dbReference type="Gene3D" id="3.40.1280.10">
    <property type="match status" value="1"/>
</dbReference>
<dbReference type="SUPFAM" id="SSF75217">
    <property type="entry name" value="alpha/beta knot"/>
    <property type="match status" value="1"/>
</dbReference>
<sequence>MIKKVANNQIEGRNPVMEALKSHREIDKILVAKGAKEGSIQKIIAMAKEQGVFIQYVERQKLNELSESDNHQGVIAMVAAYKYSELEDILEIAKTRGEKPFVLLLDEITDPHNLGSIMRTADAVGAHGIIIPKRRSVGLTATVAKTSAGAIEYVPVVKVSNIAQTIDKLKSEGLWVAGADLGGKSNHFEADFTGAIALVIGSEGKGISRLIREKCDFLVTIPMVGKVASLNASVAAATLMYEVLRQRKNYGDK</sequence>
<evidence type="ECO:0000313" key="6">
    <source>
        <dbReference type="Proteomes" id="UP000035704"/>
    </source>
</evidence>
<accession>A0A0G3WGQ1</accession>
<dbReference type="STRING" id="84022.CACET_c36410"/>
<protein>
    <submittedName>
        <fullName evidence="5">tRNA/rRNA methyltransferase SpoU</fullName>
    </submittedName>
</protein>
<dbReference type="InterPro" id="IPR004441">
    <property type="entry name" value="rRNA_MeTrfase_TrmH"/>
</dbReference>
<dbReference type="GO" id="GO:0006396">
    <property type="term" value="P:RNA processing"/>
    <property type="evidence" value="ECO:0007669"/>
    <property type="project" value="InterPro"/>
</dbReference>
<keyword evidence="3 5" id="KW-0808">Transferase</keyword>
<dbReference type="GO" id="GO:0008173">
    <property type="term" value="F:RNA methyltransferase activity"/>
    <property type="evidence" value="ECO:0007669"/>
    <property type="project" value="InterPro"/>
</dbReference>
<dbReference type="GO" id="GO:0005829">
    <property type="term" value="C:cytosol"/>
    <property type="evidence" value="ECO:0007669"/>
    <property type="project" value="TreeGrafter"/>
</dbReference>
<evidence type="ECO:0000313" key="5">
    <source>
        <dbReference type="EMBL" id="AKL97072.1"/>
    </source>
</evidence>
<evidence type="ECO:0000256" key="3">
    <source>
        <dbReference type="ARBA" id="ARBA00022679"/>
    </source>
</evidence>
<organism evidence="5 6">
    <name type="scientific">Clostridium aceticum</name>
    <dbReference type="NCBI Taxonomy" id="84022"/>
    <lineage>
        <taxon>Bacteria</taxon>
        <taxon>Bacillati</taxon>
        <taxon>Bacillota</taxon>
        <taxon>Clostridia</taxon>
        <taxon>Eubacteriales</taxon>
        <taxon>Clostridiaceae</taxon>
        <taxon>Clostridium</taxon>
    </lineage>
</organism>
<dbReference type="FunFam" id="3.40.1280.10:FF:000008">
    <property type="entry name" value="Group 3 RNA methyltransferase TrmH"/>
    <property type="match status" value="1"/>
</dbReference>